<keyword evidence="2" id="KW-0436">Ligase</keyword>
<dbReference type="Pfam" id="PF13193">
    <property type="entry name" value="AMP-binding_C"/>
    <property type="match status" value="1"/>
</dbReference>
<evidence type="ECO:0000259" key="4">
    <source>
        <dbReference type="Pfam" id="PF13193"/>
    </source>
</evidence>
<dbReference type="InterPro" id="IPR042099">
    <property type="entry name" value="ANL_N_sf"/>
</dbReference>
<dbReference type="InterPro" id="IPR050237">
    <property type="entry name" value="ATP-dep_AMP-bd_enzyme"/>
</dbReference>
<dbReference type="FunFam" id="3.30.300.30:FF:000008">
    <property type="entry name" value="2,3-dihydroxybenzoate-AMP ligase"/>
    <property type="match status" value="1"/>
</dbReference>
<accession>A0A0B2AD47</accession>
<dbReference type="AlphaFoldDB" id="A0A0B2AD47"/>
<comment type="caution">
    <text evidence="5">The sequence shown here is derived from an EMBL/GenBank/DDBJ whole genome shotgun (WGS) entry which is preliminary data.</text>
</comment>
<protein>
    <recommendedName>
        <fullName evidence="7">AMP-dependent synthetase</fullName>
    </recommendedName>
</protein>
<dbReference type="InterPro" id="IPR025110">
    <property type="entry name" value="AMP-bd_C"/>
</dbReference>
<gene>
    <name evidence="5" type="ORF">LK10_16000</name>
</gene>
<feature type="domain" description="AMP-binding enzyme C-terminal" evidence="4">
    <location>
        <begin position="425"/>
        <end position="500"/>
    </location>
</feature>
<dbReference type="InterPro" id="IPR045851">
    <property type="entry name" value="AMP-bd_C_sf"/>
</dbReference>
<name>A0A0B2AD47_9MICC</name>
<dbReference type="InterPro" id="IPR020845">
    <property type="entry name" value="AMP-binding_CS"/>
</dbReference>
<evidence type="ECO:0000313" key="5">
    <source>
        <dbReference type="EMBL" id="KHL01494.1"/>
    </source>
</evidence>
<dbReference type="EMBL" id="JTDL01000141">
    <property type="protein sequence ID" value="KHL01494.1"/>
    <property type="molecule type" value="Genomic_DNA"/>
</dbReference>
<organism evidence="5 6">
    <name type="scientific">Sinomonas humi</name>
    <dbReference type="NCBI Taxonomy" id="1338436"/>
    <lineage>
        <taxon>Bacteria</taxon>
        <taxon>Bacillati</taxon>
        <taxon>Actinomycetota</taxon>
        <taxon>Actinomycetes</taxon>
        <taxon>Micrococcales</taxon>
        <taxon>Micrococcaceae</taxon>
        <taxon>Sinomonas</taxon>
    </lineage>
</organism>
<feature type="domain" description="AMP-dependent synthetase/ligase" evidence="3">
    <location>
        <begin position="17"/>
        <end position="375"/>
    </location>
</feature>
<dbReference type="PANTHER" id="PTHR43767:SF1">
    <property type="entry name" value="NONRIBOSOMAL PEPTIDE SYNTHASE PES1 (EUROFUNG)-RELATED"/>
    <property type="match status" value="1"/>
</dbReference>
<dbReference type="Gene3D" id="3.30.300.30">
    <property type="match status" value="1"/>
</dbReference>
<comment type="similarity">
    <text evidence="1">Belongs to the ATP-dependent AMP-binding enzyme family.</text>
</comment>
<dbReference type="Pfam" id="PF00501">
    <property type="entry name" value="AMP-binding"/>
    <property type="match status" value="1"/>
</dbReference>
<dbReference type="Proteomes" id="UP000030982">
    <property type="component" value="Unassembled WGS sequence"/>
</dbReference>
<evidence type="ECO:0000313" key="6">
    <source>
        <dbReference type="Proteomes" id="UP000030982"/>
    </source>
</evidence>
<evidence type="ECO:0008006" key="7">
    <source>
        <dbReference type="Google" id="ProtNLM"/>
    </source>
</evidence>
<reference evidence="5 6" key="1">
    <citation type="submission" date="2014-09" db="EMBL/GenBank/DDBJ databases">
        <title>Genome sequence of Sinomonas sp. MUSC 117.</title>
        <authorList>
            <person name="Lee L.-H."/>
        </authorList>
    </citation>
    <scope>NUCLEOTIDE SEQUENCE [LARGE SCALE GENOMIC DNA]</scope>
    <source>
        <strain evidence="5 6">MUSC 117</strain>
    </source>
</reference>
<evidence type="ECO:0000259" key="3">
    <source>
        <dbReference type="Pfam" id="PF00501"/>
    </source>
</evidence>
<proteinExistence type="inferred from homology"/>
<dbReference type="PANTHER" id="PTHR43767">
    <property type="entry name" value="LONG-CHAIN-FATTY-ACID--COA LIGASE"/>
    <property type="match status" value="1"/>
</dbReference>
<dbReference type="SUPFAM" id="SSF56801">
    <property type="entry name" value="Acetyl-CoA synthetase-like"/>
    <property type="match status" value="1"/>
</dbReference>
<dbReference type="GO" id="GO:0016878">
    <property type="term" value="F:acid-thiol ligase activity"/>
    <property type="evidence" value="ECO:0007669"/>
    <property type="project" value="UniProtKB-ARBA"/>
</dbReference>
<dbReference type="STRING" id="1338436.LK10_16000"/>
<dbReference type="PROSITE" id="PS00455">
    <property type="entry name" value="AMP_BINDING"/>
    <property type="match status" value="1"/>
</dbReference>
<evidence type="ECO:0000256" key="2">
    <source>
        <dbReference type="ARBA" id="ARBA00022598"/>
    </source>
</evidence>
<dbReference type="InterPro" id="IPR000873">
    <property type="entry name" value="AMP-dep_synth/lig_dom"/>
</dbReference>
<evidence type="ECO:0000256" key="1">
    <source>
        <dbReference type="ARBA" id="ARBA00006432"/>
    </source>
</evidence>
<keyword evidence="6" id="KW-1185">Reference proteome</keyword>
<dbReference type="Gene3D" id="3.40.50.12780">
    <property type="entry name" value="N-terminal domain of ligase-like"/>
    <property type="match status" value="1"/>
</dbReference>
<sequence length="518" mass="56450">MSMSWVSDSIAGQAPSVAPDRAAVSIADQPPLTWREFREREILFASALQRAGVQPGDRVGMLLKNSVDYIVLVFAIARVGGVAVRLNWRLMPRELKFILEDSGTSLLFIDHDLVDKVEPIRDGVPVRKFVVRGDPEVAADWAEPLEDFLDGELRTDFPELDMDAPATLMYTSGTTGLPKGAIWTHGNNLWFSTIQALRWKFDASTVAVTAGPLFHAGGWEALLLAAMVNHGTAITYSSGAFDLLEYLAACRIQEATDILLYSFMVPEFIRLPNCEELLPSTLRRIVCGGDTLMPWVYEEFARRLPHIELVQVYGLTEGGAITCCLDGADSDRAGSVGRTMPFTEVKVLDPEGNLVSPGVAGELYVRSPAVSPGYWNRPDANAETFIDGWCRTGDLASIDAAGFITLGGRAKDMIRSGGENVYPAEIEAVLATAPGVADAAVVAVPDARWHEVGCAVLVPIHGNTIDIAAVRSYCLEHLAKYKVPRYFVVEGELPRTPSGKVKKFELRDRWRALGAAAS</sequence>